<organism evidence="3 4">
    <name type="scientific">Dryococelus australis</name>
    <dbReference type="NCBI Taxonomy" id="614101"/>
    <lineage>
        <taxon>Eukaryota</taxon>
        <taxon>Metazoa</taxon>
        <taxon>Ecdysozoa</taxon>
        <taxon>Arthropoda</taxon>
        <taxon>Hexapoda</taxon>
        <taxon>Insecta</taxon>
        <taxon>Pterygota</taxon>
        <taxon>Neoptera</taxon>
        <taxon>Polyneoptera</taxon>
        <taxon>Phasmatodea</taxon>
        <taxon>Verophasmatodea</taxon>
        <taxon>Anareolatae</taxon>
        <taxon>Phasmatidae</taxon>
        <taxon>Eurycanthinae</taxon>
        <taxon>Dryococelus</taxon>
    </lineage>
</organism>
<dbReference type="Proteomes" id="UP001159363">
    <property type="component" value="Chromosome 10"/>
</dbReference>
<gene>
    <name evidence="3" type="ORF">PR048_025821</name>
</gene>
<evidence type="ECO:0000313" key="4">
    <source>
        <dbReference type="Proteomes" id="UP001159363"/>
    </source>
</evidence>
<evidence type="ECO:0000256" key="1">
    <source>
        <dbReference type="ARBA" id="ARBA00022460"/>
    </source>
</evidence>
<sequence>MAVAACQAGLLHGGAVSYGGVATHGLGLGYGAGLAGGHGAGLAVGHGAGLAVGHGLAVAPVAVPVAVDHYAYPKYGFEYGVKDLHTGDVKSQSEHRDGDVVKGQYSLAEPDGTIRVVEYSADDHNGFNAVVKKIGHAAHPAGYTHGGLGYH</sequence>
<evidence type="ECO:0000256" key="2">
    <source>
        <dbReference type="PROSITE-ProRule" id="PRU00497"/>
    </source>
</evidence>
<dbReference type="PROSITE" id="PS00233">
    <property type="entry name" value="CHIT_BIND_RR_1"/>
    <property type="match status" value="1"/>
</dbReference>
<keyword evidence="4" id="KW-1185">Reference proteome</keyword>
<protein>
    <submittedName>
        <fullName evidence="3">Uncharacterized protein</fullName>
    </submittedName>
</protein>
<name>A0ABQ9GJM2_9NEOP</name>
<dbReference type="Pfam" id="PF00379">
    <property type="entry name" value="Chitin_bind_4"/>
    <property type="match status" value="1"/>
</dbReference>
<reference evidence="3 4" key="1">
    <citation type="submission" date="2023-02" db="EMBL/GenBank/DDBJ databases">
        <title>LHISI_Scaffold_Assembly.</title>
        <authorList>
            <person name="Stuart O.P."/>
            <person name="Cleave R."/>
            <person name="Magrath M.J.L."/>
            <person name="Mikheyev A.S."/>
        </authorList>
    </citation>
    <scope>NUCLEOTIDE SEQUENCE [LARGE SCALE GENOMIC DNA]</scope>
    <source>
        <strain evidence="3">Daus_M_001</strain>
        <tissue evidence="3">Leg muscle</tissue>
    </source>
</reference>
<keyword evidence="1 2" id="KW-0193">Cuticle</keyword>
<proteinExistence type="predicted"/>
<dbReference type="PANTHER" id="PTHR12236">
    <property type="entry name" value="STRUCTURAL CONTITUENT OF CUTICLE"/>
    <property type="match status" value="1"/>
</dbReference>
<dbReference type="InterPro" id="IPR031311">
    <property type="entry name" value="CHIT_BIND_RR_consensus"/>
</dbReference>
<accession>A0ABQ9GJM2</accession>
<dbReference type="PROSITE" id="PS51155">
    <property type="entry name" value="CHIT_BIND_RR_2"/>
    <property type="match status" value="1"/>
</dbReference>
<dbReference type="PANTHER" id="PTHR12236:SF76">
    <property type="entry name" value="ADULT-SPECIFIC CUTICULAR PROTEIN ACP-20-LIKE PROTEIN"/>
    <property type="match status" value="1"/>
</dbReference>
<dbReference type="PRINTS" id="PR00947">
    <property type="entry name" value="CUTICLE"/>
</dbReference>
<comment type="caution">
    <text evidence="3">The sequence shown here is derived from an EMBL/GenBank/DDBJ whole genome shotgun (WGS) entry which is preliminary data.</text>
</comment>
<dbReference type="EMBL" id="JARBHB010000011">
    <property type="protein sequence ID" value="KAJ8872219.1"/>
    <property type="molecule type" value="Genomic_DNA"/>
</dbReference>
<dbReference type="InterPro" id="IPR000618">
    <property type="entry name" value="Insect_cuticle"/>
</dbReference>
<dbReference type="InterPro" id="IPR051217">
    <property type="entry name" value="Insect_Cuticle_Struc_Prot"/>
</dbReference>
<evidence type="ECO:0000313" key="3">
    <source>
        <dbReference type="EMBL" id="KAJ8872219.1"/>
    </source>
</evidence>